<gene>
    <name evidence="1" type="ORF">HPB51_018318</name>
</gene>
<comment type="caution">
    <text evidence="1">The sequence shown here is derived from an EMBL/GenBank/DDBJ whole genome shotgun (WGS) entry which is preliminary data.</text>
</comment>
<dbReference type="AlphaFoldDB" id="A0A9J6DB01"/>
<keyword evidence="2" id="KW-1185">Reference proteome</keyword>
<dbReference type="Proteomes" id="UP000821866">
    <property type="component" value="Chromosome 8"/>
</dbReference>
<reference evidence="1" key="1">
    <citation type="journal article" date="2020" name="Cell">
        <title>Large-Scale Comparative Analyses of Tick Genomes Elucidate Their Genetic Diversity and Vector Capacities.</title>
        <authorList>
            <consortium name="Tick Genome and Microbiome Consortium (TIGMIC)"/>
            <person name="Jia N."/>
            <person name="Wang J."/>
            <person name="Shi W."/>
            <person name="Du L."/>
            <person name="Sun Y."/>
            <person name="Zhan W."/>
            <person name="Jiang J.F."/>
            <person name="Wang Q."/>
            <person name="Zhang B."/>
            <person name="Ji P."/>
            <person name="Bell-Sakyi L."/>
            <person name="Cui X.M."/>
            <person name="Yuan T.T."/>
            <person name="Jiang B.G."/>
            <person name="Yang W.F."/>
            <person name="Lam T.T."/>
            <person name="Chang Q.C."/>
            <person name="Ding S.J."/>
            <person name="Wang X.J."/>
            <person name="Zhu J.G."/>
            <person name="Ruan X.D."/>
            <person name="Zhao L."/>
            <person name="Wei J.T."/>
            <person name="Ye R.Z."/>
            <person name="Que T.C."/>
            <person name="Du C.H."/>
            <person name="Zhou Y.H."/>
            <person name="Cheng J.X."/>
            <person name="Dai P.F."/>
            <person name="Guo W.B."/>
            <person name="Han X.H."/>
            <person name="Huang E.J."/>
            <person name="Li L.F."/>
            <person name="Wei W."/>
            <person name="Gao Y.C."/>
            <person name="Liu J.Z."/>
            <person name="Shao H.Z."/>
            <person name="Wang X."/>
            <person name="Wang C.C."/>
            <person name="Yang T.C."/>
            <person name="Huo Q.B."/>
            <person name="Li W."/>
            <person name="Chen H.Y."/>
            <person name="Chen S.E."/>
            <person name="Zhou L.G."/>
            <person name="Ni X.B."/>
            <person name="Tian J.H."/>
            <person name="Sheng Y."/>
            <person name="Liu T."/>
            <person name="Pan Y.S."/>
            <person name="Xia L.Y."/>
            <person name="Li J."/>
            <person name="Zhao F."/>
            <person name="Cao W.C."/>
        </authorList>
    </citation>
    <scope>NUCLEOTIDE SEQUENCE</scope>
    <source>
        <strain evidence="1">Rmic-2018</strain>
    </source>
</reference>
<protein>
    <submittedName>
        <fullName evidence="1">Uncharacterized protein</fullName>
    </submittedName>
</protein>
<dbReference type="VEuPathDB" id="VectorBase:LOC119176752"/>
<evidence type="ECO:0000313" key="1">
    <source>
        <dbReference type="EMBL" id="KAH8019216.1"/>
    </source>
</evidence>
<proteinExistence type="predicted"/>
<sequence length="176" mass="19391">MVSAVITPGHLRRPDLLRFTLPECLRTIPESKRPALLRSRSKVNFLGGRRKHVSNGPRMSKGQKLTGKGCKLQPDADAIQGQFAIDSLYSSQDVVQQCRISHNASVVFGTDESLALNALAAGVVRTCFSIDSPTPYWNSPSRRSCSGAGSLRPVVFCIMHRCDRQVFQHGLTGRRE</sequence>
<accession>A0A9J6DB01</accession>
<organism evidence="1 2">
    <name type="scientific">Rhipicephalus microplus</name>
    <name type="common">Cattle tick</name>
    <name type="synonym">Boophilus microplus</name>
    <dbReference type="NCBI Taxonomy" id="6941"/>
    <lineage>
        <taxon>Eukaryota</taxon>
        <taxon>Metazoa</taxon>
        <taxon>Ecdysozoa</taxon>
        <taxon>Arthropoda</taxon>
        <taxon>Chelicerata</taxon>
        <taxon>Arachnida</taxon>
        <taxon>Acari</taxon>
        <taxon>Parasitiformes</taxon>
        <taxon>Ixodida</taxon>
        <taxon>Ixodoidea</taxon>
        <taxon>Ixodidae</taxon>
        <taxon>Rhipicephalinae</taxon>
        <taxon>Rhipicephalus</taxon>
        <taxon>Boophilus</taxon>
    </lineage>
</organism>
<name>A0A9J6DB01_RHIMP</name>
<evidence type="ECO:0000313" key="2">
    <source>
        <dbReference type="Proteomes" id="UP000821866"/>
    </source>
</evidence>
<reference evidence="1" key="2">
    <citation type="submission" date="2021-09" db="EMBL/GenBank/DDBJ databases">
        <authorList>
            <person name="Jia N."/>
            <person name="Wang J."/>
            <person name="Shi W."/>
            <person name="Du L."/>
            <person name="Sun Y."/>
            <person name="Zhan W."/>
            <person name="Jiang J."/>
            <person name="Wang Q."/>
            <person name="Zhang B."/>
            <person name="Ji P."/>
            <person name="Sakyi L.B."/>
            <person name="Cui X."/>
            <person name="Yuan T."/>
            <person name="Jiang B."/>
            <person name="Yang W."/>
            <person name="Lam T.T.-Y."/>
            <person name="Chang Q."/>
            <person name="Ding S."/>
            <person name="Wang X."/>
            <person name="Zhu J."/>
            <person name="Ruan X."/>
            <person name="Zhao L."/>
            <person name="Wei J."/>
            <person name="Que T."/>
            <person name="Du C."/>
            <person name="Cheng J."/>
            <person name="Dai P."/>
            <person name="Han X."/>
            <person name="Huang E."/>
            <person name="Gao Y."/>
            <person name="Liu J."/>
            <person name="Shao H."/>
            <person name="Ye R."/>
            <person name="Li L."/>
            <person name="Wei W."/>
            <person name="Wang X."/>
            <person name="Wang C."/>
            <person name="Huo Q."/>
            <person name="Li W."/>
            <person name="Guo W."/>
            <person name="Chen H."/>
            <person name="Chen S."/>
            <person name="Zhou L."/>
            <person name="Zhou L."/>
            <person name="Ni X."/>
            <person name="Tian J."/>
            <person name="Zhou Y."/>
            <person name="Sheng Y."/>
            <person name="Liu T."/>
            <person name="Pan Y."/>
            <person name="Xia L."/>
            <person name="Li J."/>
            <person name="Zhao F."/>
            <person name="Cao W."/>
        </authorList>
    </citation>
    <scope>NUCLEOTIDE SEQUENCE</scope>
    <source>
        <strain evidence="1">Rmic-2018</strain>
        <tissue evidence="1">Larvae</tissue>
    </source>
</reference>
<dbReference type="EMBL" id="JABSTU010000010">
    <property type="protein sequence ID" value="KAH8019216.1"/>
    <property type="molecule type" value="Genomic_DNA"/>
</dbReference>